<reference evidence="2" key="2">
    <citation type="journal article" date="2022" name="Syst. Appl. Microbiol.">
        <title>Physiological and genomic characterisation of Luteimonas fraxinea sp. nov., a bacterial species associated with trees tolerant to ash dieback.</title>
        <authorList>
            <person name="Ulrich K."/>
            <person name="Becker R."/>
            <person name="Behrendt U."/>
            <person name="Kube M."/>
            <person name="Schneck V."/>
            <person name="Ulrich A."/>
        </authorList>
    </citation>
    <scope>NUCLEOTIDE SEQUENCE</scope>
    <source>
        <strain evidence="2">A1P009</strain>
    </source>
</reference>
<gene>
    <name evidence="2" type="ORF">LTT95_00705</name>
</gene>
<dbReference type="Pfam" id="PF08695">
    <property type="entry name" value="Coa1"/>
    <property type="match status" value="1"/>
</dbReference>
<keyword evidence="1" id="KW-0812">Transmembrane</keyword>
<dbReference type="EMBL" id="JAJQKU010000001">
    <property type="protein sequence ID" value="MCD9095461.1"/>
    <property type="molecule type" value="Genomic_DNA"/>
</dbReference>
<protein>
    <submittedName>
        <fullName evidence="2">Cytochrome c oxidase assembly factor 1 family protein</fullName>
    </submittedName>
</protein>
<organism evidence="2 3">
    <name type="scientific">Luteimonas fraxinea</name>
    <dbReference type="NCBI Taxonomy" id="2901869"/>
    <lineage>
        <taxon>Bacteria</taxon>
        <taxon>Pseudomonadati</taxon>
        <taxon>Pseudomonadota</taxon>
        <taxon>Gammaproteobacteria</taxon>
        <taxon>Lysobacterales</taxon>
        <taxon>Lysobacteraceae</taxon>
        <taxon>Luteimonas</taxon>
    </lineage>
</organism>
<proteinExistence type="predicted"/>
<comment type="caution">
    <text evidence="2">The sequence shown here is derived from an EMBL/GenBank/DDBJ whole genome shotgun (WGS) entry which is preliminary data.</text>
</comment>
<dbReference type="RefSeq" id="WP_232134006.1">
    <property type="nucleotide sequence ID" value="NZ_CP089507.1"/>
</dbReference>
<evidence type="ECO:0000256" key="1">
    <source>
        <dbReference type="SAM" id="Phobius"/>
    </source>
</evidence>
<keyword evidence="1" id="KW-1133">Transmembrane helix</keyword>
<sequence length="167" mass="17992">MSTIPPPLPPRPAPVPPPPRGWWQRNWKWALPVVVVTFVALVAAFVAMMLFAIRGSMMRSDVYADALARARAHPELVATIGTPITPGFMPMGSVSTSSEDGGSGRADLVIGIEGPRGEGRLIATADRRLGAWTWESLLYVPGDNDLEQIIRIAEADTPVEHHALPAP</sequence>
<name>A0ABS8U9N4_9GAMM</name>
<evidence type="ECO:0000313" key="3">
    <source>
        <dbReference type="Proteomes" id="UP001430360"/>
    </source>
</evidence>
<keyword evidence="1" id="KW-0472">Membrane</keyword>
<keyword evidence="3" id="KW-1185">Reference proteome</keyword>
<dbReference type="InterPro" id="IPR014807">
    <property type="entry name" value="Coa1"/>
</dbReference>
<dbReference type="Proteomes" id="UP001430360">
    <property type="component" value="Unassembled WGS sequence"/>
</dbReference>
<feature type="transmembrane region" description="Helical" evidence="1">
    <location>
        <begin position="29"/>
        <end position="53"/>
    </location>
</feature>
<reference evidence="2" key="1">
    <citation type="submission" date="2021-12" db="EMBL/GenBank/DDBJ databases">
        <authorList>
            <person name="Ulrich A."/>
        </authorList>
    </citation>
    <scope>NUCLEOTIDE SEQUENCE</scope>
    <source>
        <strain evidence="2">A1P009</strain>
    </source>
</reference>
<accession>A0ABS8U9N4</accession>
<evidence type="ECO:0000313" key="2">
    <source>
        <dbReference type="EMBL" id="MCD9095461.1"/>
    </source>
</evidence>